<evidence type="ECO:0000259" key="1">
    <source>
        <dbReference type="Pfam" id="PF10077"/>
    </source>
</evidence>
<sequence>MSLSLSCAAVALDPLINFDSDDRQMNAAIEEARSFLPTVLDHLIAPDGIAHPALSLKVAVPVDAPGMDNEVIWVDEVRRRGTGLRGELANEPVYFDGAVGDHLDFGLDQIADWGVFGSDGRLYGHYTTRVIVTTLPKKEAKQISDLLSAKPLPDGW</sequence>
<dbReference type="Proteomes" id="UP001348149">
    <property type="component" value="Unassembled WGS sequence"/>
</dbReference>
<organism evidence="2 3">
    <name type="scientific">Mesobacterium hydrothermale</name>
    <dbReference type="NCBI Taxonomy" id="3111907"/>
    <lineage>
        <taxon>Bacteria</taxon>
        <taxon>Pseudomonadati</taxon>
        <taxon>Pseudomonadota</taxon>
        <taxon>Alphaproteobacteria</taxon>
        <taxon>Rhodobacterales</taxon>
        <taxon>Roseobacteraceae</taxon>
        <taxon>Mesobacterium</taxon>
    </lineage>
</organism>
<name>A0ABU6HF01_9RHOB</name>
<gene>
    <name evidence="2" type="ORF">VK792_03940</name>
</gene>
<keyword evidence="3" id="KW-1185">Reference proteome</keyword>
<feature type="domain" description="DUF2314" evidence="1">
    <location>
        <begin position="22"/>
        <end position="142"/>
    </location>
</feature>
<dbReference type="InterPro" id="IPR018756">
    <property type="entry name" value="DUF2314"/>
</dbReference>
<dbReference type="EMBL" id="JAYLLH010000003">
    <property type="protein sequence ID" value="MEC3860425.1"/>
    <property type="molecule type" value="Genomic_DNA"/>
</dbReference>
<comment type="caution">
    <text evidence="2">The sequence shown here is derived from an EMBL/GenBank/DDBJ whole genome shotgun (WGS) entry which is preliminary data.</text>
</comment>
<reference evidence="2 3" key="1">
    <citation type="submission" date="2024-01" db="EMBL/GenBank/DDBJ databases">
        <title>Mesobacterium rodlantinim sp. nov., isolated from shallow sea hydrothermal systems off Kueishantao Island.</title>
        <authorList>
            <person name="Su Z."/>
            <person name="Tang K."/>
        </authorList>
    </citation>
    <scope>NUCLEOTIDE SEQUENCE [LARGE SCALE GENOMIC DNA]</scope>
    <source>
        <strain evidence="2 3">TK19101</strain>
    </source>
</reference>
<accession>A0ABU6HF01</accession>
<protein>
    <submittedName>
        <fullName evidence="2">DUF2314 domain-containing protein</fullName>
    </submittedName>
</protein>
<evidence type="ECO:0000313" key="3">
    <source>
        <dbReference type="Proteomes" id="UP001348149"/>
    </source>
</evidence>
<evidence type="ECO:0000313" key="2">
    <source>
        <dbReference type="EMBL" id="MEC3860425.1"/>
    </source>
</evidence>
<proteinExistence type="predicted"/>
<dbReference type="Pfam" id="PF10077">
    <property type="entry name" value="DUF2314"/>
    <property type="match status" value="1"/>
</dbReference>
<dbReference type="RefSeq" id="WP_326296047.1">
    <property type="nucleotide sequence ID" value="NZ_JAYLLH010000003.1"/>
</dbReference>